<evidence type="ECO:0008006" key="8">
    <source>
        <dbReference type="Google" id="ProtNLM"/>
    </source>
</evidence>
<feature type="compositionally biased region" description="Low complexity" evidence="4">
    <location>
        <begin position="246"/>
        <end position="265"/>
    </location>
</feature>
<dbReference type="EMBL" id="NEVR01000003">
    <property type="protein sequence ID" value="OZI63742.1"/>
    <property type="molecule type" value="Genomic_DNA"/>
</dbReference>
<feature type="region of interest" description="Disordered" evidence="4">
    <location>
        <begin position="237"/>
        <end position="300"/>
    </location>
</feature>
<evidence type="ECO:0000313" key="6">
    <source>
        <dbReference type="EMBL" id="OZI63742.1"/>
    </source>
</evidence>
<evidence type="ECO:0000256" key="5">
    <source>
        <dbReference type="SAM" id="SignalP"/>
    </source>
</evidence>
<feature type="compositionally biased region" description="Pro residues" evidence="4">
    <location>
        <begin position="266"/>
        <end position="279"/>
    </location>
</feature>
<feature type="chain" id="PRO_5045893821" description="Ankyrin repeat domain-containing protein" evidence="5">
    <location>
        <begin position="45"/>
        <end position="300"/>
    </location>
</feature>
<reference evidence="6 7" key="1">
    <citation type="submission" date="2017-05" db="EMBL/GenBank/DDBJ databases">
        <title>Complete and WGS of Bordetella genogroups.</title>
        <authorList>
            <person name="Spilker T."/>
            <person name="Lipuma J."/>
        </authorList>
    </citation>
    <scope>NUCLEOTIDE SEQUENCE [LARGE SCALE GENOMIC DNA]</scope>
    <source>
        <strain evidence="6 7">AU9795</strain>
    </source>
</reference>
<organism evidence="6 7">
    <name type="scientific">Bordetella genomosp. 1</name>
    <dbReference type="NCBI Taxonomy" id="1395607"/>
    <lineage>
        <taxon>Bacteria</taxon>
        <taxon>Pseudomonadati</taxon>
        <taxon>Pseudomonadota</taxon>
        <taxon>Betaproteobacteria</taxon>
        <taxon>Burkholderiales</taxon>
        <taxon>Alcaligenaceae</taxon>
        <taxon>Bordetella</taxon>
    </lineage>
</organism>
<keyword evidence="2 3" id="KW-0040">ANK repeat</keyword>
<dbReference type="SUPFAM" id="SSF48403">
    <property type="entry name" value="Ankyrin repeat"/>
    <property type="match status" value="1"/>
</dbReference>
<proteinExistence type="predicted"/>
<evidence type="ECO:0000313" key="7">
    <source>
        <dbReference type="Proteomes" id="UP000216354"/>
    </source>
</evidence>
<dbReference type="PROSITE" id="PS50088">
    <property type="entry name" value="ANK_REPEAT"/>
    <property type="match status" value="3"/>
</dbReference>
<protein>
    <recommendedName>
        <fullName evidence="8">Ankyrin repeat domain-containing protein</fullName>
    </recommendedName>
</protein>
<dbReference type="InterPro" id="IPR036770">
    <property type="entry name" value="Ankyrin_rpt-contain_sf"/>
</dbReference>
<evidence type="ECO:0000256" key="4">
    <source>
        <dbReference type="SAM" id="MobiDB-lite"/>
    </source>
</evidence>
<dbReference type="PANTHER" id="PTHR24171:SF9">
    <property type="entry name" value="ANKYRIN REPEAT DOMAIN-CONTAINING PROTEIN 39"/>
    <property type="match status" value="1"/>
</dbReference>
<feature type="repeat" description="ANK" evidence="3">
    <location>
        <begin position="113"/>
        <end position="141"/>
    </location>
</feature>
<evidence type="ECO:0000256" key="2">
    <source>
        <dbReference type="ARBA" id="ARBA00023043"/>
    </source>
</evidence>
<feature type="compositionally biased region" description="Low complexity" evidence="4">
    <location>
        <begin position="280"/>
        <end position="294"/>
    </location>
</feature>
<keyword evidence="7" id="KW-1185">Reference proteome</keyword>
<keyword evidence="1" id="KW-0677">Repeat</keyword>
<gene>
    <name evidence="6" type="ORF">CAL27_14125</name>
</gene>
<dbReference type="Pfam" id="PF12796">
    <property type="entry name" value="Ank_2"/>
    <property type="match status" value="2"/>
</dbReference>
<dbReference type="Gene3D" id="1.25.40.20">
    <property type="entry name" value="Ankyrin repeat-containing domain"/>
    <property type="match status" value="1"/>
</dbReference>
<feature type="repeat" description="ANK" evidence="3">
    <location>
        <begin position="176"/>
        <end position="208"/>
    </location>
</feature>
<name>A0ABX4EXB8_9BORD</name>
<evidence type="ECO:0000256" key="3">
    <source>
        <dbReference type="PROSITE-ProRule" id="PRU00023"/>
    </source>
</evidence>
<comment type="caution">
    <text evidence="6">The sequence shown here is derived from an EMBL/GenBank/DDBJ whole genome shotgun (WGS) entry which is preliminary data.</text>
</comment>
<dbReference type="PANTHER" id="PTHR24171">
    <property type="entry name" value="ANKYRIN REPEAT DOMAIN-CONTAINING PROTEIN 39-RELATED"/>
    <property type="match status" value="1"/>
</dbReference>
<sequence length="300" mass="31380">MSTQRRLSPLARLRRVAVAAPLAWALAVPGATLGLAAVSAPAQAAVDMGNWWFYVTNDRASDLKGLLAQGADPNTRHKNGQPAIMRAVAEGAWNVFDVLAADPRTDVNIENPAGETPLMYVAIAGDTRRAEALIKRGAQVNRLGWTPLAYAASKGQVETARLLLRHKAMVNAPSAEGRTPLMMAALSGNRDMVQLLLDAGADATTTDQQGRSAADWARIGKSDSLAEELKSISEKVWRERDAQRRPGAASVAPAEAAAPVAAPAIAPVPAPADPAPASAPRPAAGSGVQGVQGVNLNRYD</sequence>
<dbReference type="Proteomes" id="UP000216354">
    <property type="component" value="Unassembled WGS sequence"/>
</dbReference>
<dbReference type="InterPro" id="IPR002110">
    <property type="entry name" value="Ankyrin_rpt"/>
</dbReference>
<dbReference type="RefSeq" id="WP_094831862.1">
    <property type="nucleotide sequence ID" value="NZ_NEVR01000003.1"/>
</dbReference>
<dbReference type="SMART" id="SM00248">
    <property type="entry name" value="ANK"/>
    <property type="match status" value="4"/>
</dbReference>
<feature type="signal peptide" evidence="5">
    <location>
        <begin position="1"/>
        <end position="44"/>
    </location>
</feature>
<dbReference type="PROSITE" id="PS50297">
    <property type="entry name" value="ANK_REP_REGION"/>
    <property type="match status" value="3"/>
</dbReference>
<evidence type="ECO:0000256" key="1">
    <source>
        <dbReference type="ARBA" id="ARBA00022737"/>
    </source>
</evidence>
<dbReference type="PRINTS" id="PR01415">
    <property type="entry name" value="ANKYRIN"/>
</dbReference>
<feature type="repeat" description="ANK" evidence="3">
    <location>
        <begin position="143"/>
        <end position="175"/>
    </location>
</feature>
<keyword evidence="5" id="KW-0732">Signal</keyword>
<accession>A0ABX4EXB8</accession>